<proteinExistence type="predicted"/>
<keyword evidence="2" id="KW-1185">Reference proteome</keyword>
<dbReference type="Proteomes" id="UP000322699">
    <property type="component" value="Unassembled WGS sequence"/>
</dbReference>
<accession>A0A5B1CH11</accession>
<sequence length="124" mass="14120">MAKCDEGYRCDVCGNDVTSIVDSDLYLRYVIGELDPEVLHTSAERHLRCNPVLTQFIEYEDFEPVVVEGDFSKHNLDADYVAKRTELVTRGYVRLLQIGATEGDRDVTSYPLPEAIKKYRSSQP</sequence>
<protein>
    <submittedName>
        <fullName evidence="1">Uncharacterized protein</fullName>
    </submittedName>
</protein>
<dbReference type="OrthoDB" id="277094at2"/>
<dbReference type="EMBL" id="VRLW01000001">
    <property type="protein sequence ID" value="KAA1260487.1"/>
    <property type="molecule type" value="Genomic_DNA"/>
</dbReference>
<dbReference type="AlphaFoldDB" id="A0A5B1CH11"/>
<evidence type="ECO:0000313" key="2">
    <source>
        <dbReference type="Proteomes" id="UP000322699"/>
    </source>
</evidence>
<reference evidence="1 2" key="1">
    <citation type="submission" date="2019-08" db="EMBL/GenBank/DDBJ databases">
        <title>Deep-cultivation of Planctomycetes and their phenomic and genomic characterization uncovers novel biology.</title>
        <authorList>
            <person name="Wiegand S."/>
            <person name="Jogler M."/>
            <person name="Boedeker C."/>
            <person name="Pinto D."/>
            <person name="Vollmers J."/>
            <person name="Rivas-Marin E."/>
            <person name="Kohn T."/>
            <person name="Peeters S.H."/>
            <person name="Heuer A."/>
            <person name="Rast P."/>
            <person name="Oberbeckmann S."/>
            <person name="Bunk B."/>
            <person name="Jeske O."/>
            <person name="Meyerdierks A."/>
            <person name="Storesund J.E."/>
            <person name="Kallscheuer N."/>
            <person name="Luecker S."/>
            <person name="Lage O.M."/>
            <person name="Pohl T."/>
            <person name="Merkel B.J."/>
            <person name="Hornburger P."/>
            <person name="Mueller R.-W."/>
            <person name="Bruemmer F."/>
            <person name="Labrenz M."/>
            <person name="Spormann A.M."/>
            <person name="Op Den Camp H."/>
            <person name="Overmann J."/>
            <person name="Amann R."/>
            <person name="Jetten M.S.M."/>
            <person name="Mascher T."/>
            <person name="Medema M.H."/>
            <person name="Devos D.P."/>
            <person name="Kaster A.-K."/>
            <person name="Ovreas L."/>
            <person name="Rohde M."/>
            <person name="Galperin M.Y."/>
            <person name="Jogler C."/>
        </authorList>
    </citation>
    <scope>NUCLEOTIDE SEQUENCE [LARGE SCALE GENOMIC DNA]</scope>
    <source>
        <strain evidence="1 2">LF1</strain>
    </source>
</reference>
<dbReference type="RefSeq" id="WP_068258064.1">
    <property type="nucleotide sequence ID" value="NZ_LWSK01000002.1"/>
</dbReference>
<comment type="caution">
    <text evidence="1">The sequence shown here is derived from an EMBL/GenBank/DDBJ whole genome shotgun (WGS) entry which is preliminary data.</text>
</comment>
<name>A0A5B1CH11_9BACT</name>
<gene>
    <name evidence="1" type="ORF">LF1_30270</name>
</gene>
<evidence type="ECO:0000313" key="1">
    <source>
        <dbReference type="EMBL" id="KAA1260487.1"/>
    </source>
</evidence>
<organism evidence="1 2">
    <name type="scientific">Rubripirellula obstinata</name>
    <dbReference type="NCBI Taxonomy" id="406547"/>
    <lineage>
        <taxon>Bacteria</taxon>
        <taxon>Pseudomonadati</taxon>
        <taxon>Planctomycetota</taxon>
        <taxon>Planctomycetia</taxon>
        <taxon>Pirellulales</taxon>
        <taxon>Pirellulaceae</taxon>
        <taxon>Rubripirellula</taxon>
    </lineage>
</organism>